<feature type="transmembrane region" description="Helical" evidence="1">
    <location>
        <begin position="470"/>
        <end position="488"/>
    </location>
</feature>
<dbReference type="EMBL" id="JBHMCA010000069">
    <property type="protein sequence ID" value="MFB9449816.1"/>
    <property type="molecule type" value="Genomic_DNA"/>
</dbReference>
<sequence length="644" mass="68680">MIPNARALLALLPVATLVFAAVALRPRAEADRTLAVVRASVAVAAGAVVGAEVLSLFNWVSPVPFALFWLLSALGTGCLAWRSRPGLSAARLRERLAGGWPSLNRADRAVAVAAVVVGLLVVSELVLAVASAPNNFDSNSYHLAKIEHWVANGNLDNFATVQTQQIILVPGAELLLLHLRLLTGGDGPFNLLQWAAGLLGALAVARCARQLGAGRLGQWLAAAVFLTAPAIVLESTSTQNDLIVTAWVACAATVALDARDRPTRWAGPLTLAGASGLVMVTKSTGVMALLPVLAYWAVQQIRTKRLLPLVYGTSAVILACIALAGPSLLRVQEAFGSPFGPPEYREALSTTRHDPPAILVNGLRLGASTLLSPVEAINEAISGTVVGVADAVGVNPNDPGITQWRSIFPGDRWKPDEDRSPYPVQSALVLLATALGLAWRRTRGYALLVLGALLTTAAIVKWQYWGNRLILPAFGLATPLAGYMLERAVRVGRAWLRRSLAALVAVVMLAGAAHGYVAVYYGQPRRLVGPGSVFELDAWQQRFARMPDQAAGYRTAIEQVRAAGAERVGLVMDGDLWEYPLQIELRDRQLIELQSNVPGHPPGDVASVDAVVCVGGQEPCRRIVPTGWQYNRIDQFVTTAFPPR</sequence>
<feature type="transmembrane region" description="Helical" evidence="1">
    <location>
        <begin position="271"/>
        <end position="297"/>
    </location>
</feature>
<feature type="transmembrane region" description="Helical" evidence="1">
    <location>
        <begin position="422"/>
        <end position="439"/>
    </location>
</feature>
<name>A0ABV5MLW1_9ACTN</name>
<feature type="transmembrane region" description="Helical" evidence="1">
    <location>
        <begin position="309"/>
        <end position="329"/>
    </location>
</feature>
<keyword evidence="1" id="KW-0472">Membrane</keyword>
<reference evidence="2 3" key="1">
    <citation type="submission" date="2024-09" db="EMBL/GenBank/DDBJ databases">
        <authorList>
            <person name="Sun Q."/>
            <person name="Mori K."/>
        </authorList>
    </citation>
    <scope>NUCLEOTIDE SEQUENCE [LARGE SCALE GENOMIC DNA]</scope>
    <source>
        <strain evidence="2 3">JCM 3307</strain>
    </source>
</reference>
<proteinExistence type="predicted"/>
<feature type="transmembrane region" description="Helical" evidence="1">
    <location>
        <begin position="500"/>
        <end position="522"/>
    </location>
</feature>
<evidence type="ECO:0000256" key="1">
    <source>
        <dbReference type="SAM" id="Phobius"/>
    </source>
</evidence>
<evidence type="ECO:0008006" key="4">
    <source>
        <dbReference type="Google" id="ProtNLM"/>
    </source>
</evidence>
<feature type="transmembrane region" description="Helical" evidence="1">
    <location>
        <begin position="216"/>
        <end position="233"/>
    </location>
</feature>
<organism evidence="2 3">
    <name type="scientific">Dactylosporangium vinaceum</name>
    <dbReference type="NCBI Taxonomy" id="53362"/>
    <lineage>
        <taxon>Bacteria</taxon>
        <taxon>Bacillati</taxon>
        <taxon>Actinomycetota</taxon>
        <taxon>Actinomycetes</taxon>
        <taxon>Micromonosporales</taxon>
        <taxon>Micromonosporaceae</taxon>
        <taxon>Dactylosporangium</taxon>
    </lineage>
</organism>
<evidence type="ECO:0000313" key="3">
    <source>
        <dbReference type="Proteomes" id="UP001589608"/>
    </source>
</evidence>
<feature type="transmembrane region" description="Helical" evidence="1">
    <location>
        <begin position="191"/>
        <end position="209"/>
    </location>
</feature>
<accession>A0ABV5MLW1</accession>
<protein>
    <recommendedName>
        <fullName evidence="4">Glycosyltransferase RgtA/B/C/D-like domain-containing protein</fullName>
    </recommendedName>
</protein>
<comment type="caution">
    <text evidence="2">The sequence shown here is derived from an EMBL/GenBank/DDBJ whole genome shotgun (WGS) entry which is preliminary data.</text>
</comment>
<feature type="transmembrane region" description="Helical" evidence="1">
    <location>
        <begin position="6"/>
        <end position="24"/>
    </location>
</feature>
<dbReference type="Proteomes" id="UP001589608">
    <property type="component" value="Unassembled WGS sequence"/>
</dbReference>
<feature type="transmembrane region" description="Helical" evidence="1">
    <location>
        <begin position="63"/>
        <end position="81"/>
    </location>
</feature>
<keyword evidence="1" id="KW-1133">Transmembrane helix</keyword>
<keyword evidence="3" id="KW-1185">Reference proteome</keyword>
<evidence type="ECO:0000313" key="2">
    <source>
        <dbReference type="EMBL" id="MFB9449816.1"/>
    </source>
</evidence>
<gene>
    <name evidence="2" type="ORF">ACFFTR_42635</name>
</gene>
<feature type="transmembrane region" description="Helical" evidence="1">
    <location>
        <begin position="109"/>
        <end position="130"/>
    </location>
</feature>
<dbReference type="RefSeq" id="WP_223100526.1">
    <property type="nucleotide sequence ID" value="NZ_CP061913.1"/>
</dbReference>
<feature type="transmembrane region" description="Helical" evidence="1">
    <location>
        <begin position="446"/>
        <end position="464"/>
    </location>
</feature>
<keyword evidence="1" id="KW-0812">Transmembrane</keyword>